<dbReference type="PANTHER" id="PTHR33359:SF1">
    <property type="entry name" value="MOLYBDOPTERIN SYNTHASE SULFUR CARRIER SUBUNIT"/>
    <property type="match status" value="1"/>
</dbReference>
<dbReference type="SMR" id="A0A1I7SAB6"/>
<dbReference type="InterPro" id="IPR044672">
    <property type="entry name" value="MOCS2A"/>
</dbReference>
<evidence type="ECO:0000313" key="2">
    <source>
        <dbReference type="EMBL" id="CAD5209223.1"/>
    </source>
</evidence>
<dbReference type="WBParaSite" id="BXY_0996300.1">
    <property type="protein sequence ID" value="BXY_0996300.1"/>
    <property type="gene ID" value="BXY_0996300"/>
</dbReference>
<evidence type="ECO:0000313" key="4">
    <source>
        <dbReference type="Proteomes" id="UP000659654"/>
    </source>
</evidence>
<evidence type="ECO:0000313" key="5">
    <source>
        <dbReference type="WBParaSite" id="BXY_0996300.1"/>
    </source>
</evidence>
<sequence length="84" mass="9260">MPRVKVLLFGKAAELAESREITVEVPETILYGELFEKIFEVEPSLNPIKSTCVIAIDQKYGGKEEQITITNRTEIAVIPPLSGG</sequence>
<proteinExistence type="predicted"/>
<dbReference type="GO" id="GO:0000166">
    <property type="term" value="F:nucleotide binding"/>
    <property type="evidence" value="ECO:0007669"/>
    <property type="project" value="UniProtKB-KW"/>
</dbReference>
<dbReference type="GO" id="GO:1990133">
    <property type="term" value="C:molybdopterin adenylyltransferase complex"/>
    <property type="evidence" value="ECO:0007669"/>
    <property type="project" value="TreeGrafter"/>
</dbReference>
<dbReference type="EMBL" id="CAJFDI010000001">
    <property type="protein sequence ID" value="CAD5209223.1"/>
    <property type="molecule type" value="Genomic_DNA"/>
</dbReference>
<dbReference type="Gene3D" id="3.10.20.30">
    <property type="match status" value="1"/>
</dbReference>
<evidence type="ECO:0000313" key="3">
    <source>
        <dbReference type="Proteomes" id="UP000095284"/>
    </source>
</evidence>
<dbReference type="SUPFAM" id="SSF54285">
    <property type="entry name" value="MoaD/ThiS"/>
    <property type="match status" value="1"/>
</dbReference>
<dbReference type="EMBL" id="CAJFCV020000001">
    <property type="protein sequence ID" value="CAG9084104.1"/>
    <property type="molecule type" value="Genomic_DNA"/>
</dbReference>
<dbReference type="CDD" id="cd00754">
    <property type="entry name" value="Ubl_MoaD"/>
    <property type="match status" value="1"/>
</dbReference>
<dbReference type="InterPro" id="IPR012675">
    <property type="entry name" value="Beta-grasp_dom_sf"/>
</dbReference>
<name>A0A1I7SAB6_BURXY</name>
<dbReference type="Pfam" id="PF02597">
    <property type="entry name" value="ThiS"/>
    <property type="match status" value="1"/>
</dbReference>
<accession>A0A1I7SAB6</accession>
<dbReference type="InterPro" id="IPR003749">
    <property type="entry name" value="ThiS/MoaD-like"/>
</dbReference>
<dbReference type="Proteomes" id="UP000659654">
    <property type="component" value="Unassembled WGS sequence"/>
</dbReference>
<evidence type="ECO:0000256" key="1">
    <source>
        <dbReference type="ARBA" id="ARBA00022741"/>
    </source>
</evidence>
<dbReference type="OrthoDB" id="5531344at2759"/>
<dbReference type="Proteomes" id="UP000095284">
    <property type="component" value="Unplaced"/>
</dbReference>
<keyword evidence="1" id="KW-0547">Nucleotide-binding</keyword>
<reference evidence="5" key="1">
    <citation type="submission" date="2016-11" db="UniProtKB">
        <authorList>
            <consortium name="WormBaseParasite"/>
        </authorList>
    </citation>
    <scope>IDENTIFICATION</scope>
</reference>
<dbReference type="UniPathway" id="UPA00344"/>
<dbReference type="Proteomes" id="UP000582659">
    <property type="component" value="Unassembled WGS sequence"/>
</dbReference>
<dbReference type="PANTHER" id="PTHR33359">
    <property type="entry name" value="MOLYBDOPTERIN SYNTHASE SULFUR CARRIER SUBUNIT"/>
    <property type="match status" value="1"/>
</dbReference>
<dbReference type="InterPro" id="IPR016155">
    <property type="entry name" value="Mopterin_synth/thiamin_S_b"/>
</dbReference>
<organism evidence="3 5">
    <name type="scientific">Bursaphelenchus xylophilus</name>
    <name type="common">Pinewood nematode worm</name>
    <name type="synonym">Aphelenchoides xylophilus</name>
    <dbReference type="NCBI Taxonomy" id="6326"/>
    <lineage>
        <taxon>Eukaryota</taxon>
        <taxon>Metazoa</taxon>
        <taxon>Ecdysozoa</taxon>
        <taxon>Nematoda</taxon>
        <taxon>Chromadorea</taxon>
        <taxon>Rhabditida</taxon>
        <taxon>Tylenchina</taxon>
        <taxon>Tylenchomorpha</taxon>
        <taxon>Aphelenchoidea</taxon>
        <taxon>Aphelenchoididae</taxon>
        <taxon>Bursaphelenchus</taxon>
    </lineage>
</organism>
<dbReference type="GO" id="GO:0006777">
    <property type="term" value="P:Mo-molybdopterin cofactor biosynthetic process"/>
    <property type="evidence" value="ECO:0007669"/>
    <property type="project" value="InterPro"/>
</dbReference>
<reference evidence="2" key="2">
    <citation type="submission" date="2020-09" db="EMBL/GenBank/DDBJ databases">
        <authorList>
            <person name="Kikuchi T."/>
        </authorList>
    </citation>
    <scope>NUCLEOTIDE SEQUENCE</scope>
    <source>
        <strain evidence="2">Ka4C1</strain>
    </source>
</reference>
<keyword evidence="4" id="KW-1185">Reference proteome</keyword>
<protein>
    <submittedName>
        <fullName evidence="2">(pine wood nematode) hypothetical protein</fullName>
    </submittedName>
    <submittedName>
        <fullName evidence="5">Molybdopterin synthase sulfur carrier subunit</fullName>
    </submittedName>
</protein>
<dbReference type="AlphaFoldDB" id="A0A1I7SAB6"/>
<gene>
    <name evidence="2" type="ORF">BXYJ_LOCUS1335</name>
</gene>